<reference evidence="2" key="1">
    <citation type="journal article" date="2020" name="Stud. Mycol.">
        <title>101 Dothideomycetes genomes: a test case for predicting lifestyles and emergence of pathogens.</title>
        <authorList>
            <person name="Haridas S."/>
            <person name="Albert R."/>
            <person name="Binder M."/>
            <person name="Bloem J."/>
            <person name="Labutti K."/>
            <person name="Salamov A."/>
            <person name="Andreopoulos B."/>
            <person name="Baker S."/>
            <person name="Barry K."/>
            <person name="Bills G."/>
            <person name="Bluhm B."/>
            <person name="Cannon C."/>
            <person name="Castanera R."/>
            <person name="Culley D."/>
            <person name="Daum C."/>
            <person name="Ezra D."/>
            <person name="Gonzalez J."/>
            <person name="Henrissat B."/>
            <person name="Kuo A."/>
            <person name="Liang C."/>
            <person name="Lipzen A."/>
            <person name="Lutzoni F."/>
            <person name="Magnuson J."/>
            <person name="Mondo S."/>
            <person name="Nolan M."/>
            <person name="Ohm R."/>
            <person name="Pangilinan J."/>
            <person name="Park H.-J."/>
            <person name="Ramirez L."/>
            <person name="Alfaro M."/>
            <person name="Sun H."/>
            <person name="Tritt A."/>
            <person name="Yoshinaga Y."/>
            <person name="Zwiers L.-H."/>
            <person name="Turgeon B."/>
            <person name="Goodwin S."/>
            <person name="Spatafora J."/>
            <person name="Crous P."/>
            <person name="Grigoriev I."/>
        </authorList>
    </citation>
    <scope>NUCLEOTIDE SEQUENCE</scope>
    <source>
        <strain evidence="2">CBS 627.86</strain>
    </source>
</reference>
<evidence type="ECO:0000313" key="3">
    <source>
        <dbReference type="Proteomes" id="UP000799770"/>
    </source>
</evidence>
<dbReference type="Proteomes" id="UP000799770">
    <property type="component" value="Unassembled WGS sequence"/>
</dbReference>
<evidence type="ECO:0000313" key="2">
    <source>
        <dbReference type="EMBL" id="KAF2105274.1"/>
    </source>
</evidence>
<sequence>MIHVFVVAKTGSKKAGCPCHSPAQSEELCNPRDGLKLLLRSALNLVMVELAAEAKHWLSMKRAIGFDEPNISKESPLGETAPIPESLHHSTKASLTSQQHPTSRLSIPHTSLSLYRNLSRRLAVPPNINREDIKRQVDFPSYEGEVPGKYILLPYSMPKVELPAHAEVFVTDTGLSNRRLGALPEEDTAVSLPRVSELSDNVLVMQEVRLDFYFHADEDIGKLWIAVDTITITQLSLLPTLGSEVMTYAELYQPYKYLH</sequence>
<protein>
    <submittedName>
        <fullName evidence="2">Uncharacterized protein</fullName>
    </submittedName>
</protein>
<dbReference type="AlphaFoldDB" id="A0A6A5YEZ3"/>
<evidence type="ECO:0000256" key="1">
    <source>
        <dbReference type="SAM" id="MobiDB-lite"/>
    </source>
</evidence>
<proteinExistence type="predicted"/>
<name>A0A6A5YEZ3_9PLEO</name>
<keyword evidence="3" id="KW-1185">Reference proteome</keyword>
<gene>
    <name evidence="2" type="ORF">BDV96DRAFT_608373</name>
</gene>
<feature type="compositionally biased region" description="Polar residues" evidence="1">
    <location>
        <begin position="92"/>
        <end position="104"/>
    </location>
</feature>
<feature type="region of interest" description="Disordered" evidence="1">
    <location>
        <begin position="71"/>
        <end position="104"/>
    </location>
</feature>
<organism evidence="2 3">
    <name type="scientific">Lophiotrema nucula</name>
    <dbReference type="NCBI Taxonomy" id="690887"/>
    <lineage>
        <taxon>Eukaryota</taxon>
        <taxon>Fungi</taxon>
        <taxon>Dikarya</taxon>
        <taxon>Ascomycota</taxon>
        <taxon>Pezizomycotina</taxon>
        <taxon>Dothideomycetes</taxon>
        <taxon>Pleosporomycetidae</taxon>
        <taxon>Pleosporales</taxon>
        <taxon>Lophiotremataceae</taxon>
        <taxon>Lophiotrema</taxon>
    </lineage>
</organism>
<dbReference type="EMBL" id="ML977386">
    <property type="protein sequence ID" value="KAF2105274.1"/>
    <property type="molecule type" value="Genomic_DNA"/>
</dbReference>
<accession>A0A6A5YEZ3</accession>